<dbReference type="SUPFAM" id="SSF56214">
    <property type="entry name" value="4'-phosphopantetheinyl transferase"/>
    <property type="match status" value="2"/>
</dbReference>
<evidence type="ECO:0000313" key="6">
    <source>
        <dbReference type="Proteomes" id="UP001052739"/>
    </source>
</evidence>
<dbReference type="EMBL" id="BNDW01000117">
    <property type="protein sequence ID" value="GHI27937.1"/>
    <property type="molecule type" value="Genomic_DNA"/>
</dbReference>
<dbReference type="Proteomes" id="UP001052739">
    <property type="component" value="Unassembled WGS sequence"/>
</dbReference>
<dbReference type="Pfam" id="PF01648">
    <property type="entry name" value="ACPS"/>
    <property type="match status" value="1"/>
</dbReference>
<dbReference type="PANTHER" id="PTHR12215:SF10">
    <property type="entry name" value="L-AMINOADIPATE-SEMIALDEHYDE DEHYDROGENASE-PHOSPHOPANTETHEINYL TRANSFERASE"/>
    <property type="match status" value="1"/>
</dbReference>
<keyword evidence="6" id="KW-1185">Reference proteome</keyword>
<sequence>MTGVIIDRPGDPASESRPPADDAARQAAAGPAPVDVDLWQLRVDQLAEEDLDPSELDAEERVRLGSPLRVADRLRYGIGHVALRRLLARRLGVGPAAVAYRREPCPGCGDLHGRPALDGPPGAPHFSLSHSGDVVLIGIAARPVGVDVESFPRPATVREVTSALHPAERAEIAAAGHAPDAFARIWCRKEAYLKGIGIGMARSLDKDYLGEHDPSALPEGWDVRGVPTADGHAAAVAVRGPMGRVRTSWLPASFVTAAGVGEPS</sequence>
<comment type="similarity">
    <text evidence="1">Belongs to the P-Pant transferase superfamily. Gsp/Sfp/HetI/AcpT family.</text>
</comment>
<dbReference type="Gene3D" id="3.90.470.20">
    <property type="entry name" value="4'-phosphopantetheinyl transferase domain"/>
    <property type="match status" value="2"/>
</dbReference>
<protein>
    <recommendedName>
        <fullName evidence="4">4'-phosphopantetheinyl transferase domain-containing protein</fullName>
    </recommendedName>
</protein>
<evidence type="ECO:0000256" key="3">
    <source>
        <dbReference type="SAM" id="MobiDB-lite"/>
    </source>
</evidence>
<feature type="region of interest" description="Disordered" evidence="3">
    <location>
        <begin position="1"/>
        <end position="31"/>
    </location>
</feature>
<dbReference type="RefSeq" id="WP_190226271.1">
    <property type="nucleotide sequence ID" value="NZ_BNBS01000172.1"/>
</dbReference>
<comment type="caution">
    <text evidence="5">The sequence shown here is derived from an EMBL/GenBank/DDBJ whole genome shotgun (WGS) entry which is preliminary data.</text>
</comment>
<keyword evidence="2" id="KW-0808">Transferase</keyword>
<gene>
    <name evidence="5" type="ORF">Shyd_93080</name>
</gene>
<evidence type="ECO:0000313" key="5">
    <source>
        <dbReference type="EMBL" id="GHI27937.1"/>
    </source>
</evidence>
<name>A0ABQ3PSE1_9ACTN</name>
<evidence type="ECO:0000256" key="1">
    <source>
        <dbReference type="ARBA" id="ARBA00010990"/>
    </source>
</evidence>
<proteinExistence type="inferred from homology"/>
<evidence type="ECO:0000259" key="4">
    <source>
        <dbReference type="Pfam" id="PF01648"/>
    </source>
</evidence>
<evidence type="ECO:0000256" key="2">
    <source>
        <dbReference type="ARBA" id="ARBA00022679"/>
    </source>
</evidence>
<dbReference type="InterPro" id="IPR008278">
    <property type="entry name" value="4-PPantetheinyl_Trfase_dom"/>
</dbReference>
<feature type="domain" description="4'-phosphopantetheinyl transferase" evidence="4">
    <location>
        <begin position="143"/>
        <end position="206"/>
    </location>
</feature>
<organism evidence="5 6">
    <name type="scientific">Streptomyces hydrogenans</name>
    <dbReference type="NCBI Taxonomy" id="1873719"/>
    <lineage>
        <taxon>Bacteria</taxon>
        <taxon>Bacillati</taxon>
        <taxon>Actinomycetota</taxon>
        <taxon>Actinomycetes</taxon>
        <taxon>Kitasatosporales</taxon>
        <taxon>Streptomycetaceae</taxon>
        <taxon>Streptomyces</taxon>
    </lineage>
</organism>
<accession>A0ABQ3PSE1</accession>
<dbReference type="PANTHER" id="PTHR12215">
    <property type="entry name" value="PHOSPHOPANTETHEINE TRANSFERASE"/>
    <property type="match status" value="1"/>
</dbReference>
<dbReference type="InterPro" id="IPR050559">
    <property type="entry name" value="P-Pant_transferase_sf"/>
</dbReference>
<reference evidence="5" key="1">
    <citation type="submission" date="2024-05" db="EMBL/GenBank/DDBJ databases">
        <title>Whole genome shotgun sequence of Streptomyces hydrogenans NBRC 13475.</title>
        <authorList>
            <person name="Komaki H."/>
            <person name="Tamura T."/>
        </authorList>
    </citation>
    <scope>NUCLEOTIDE SEQUENCE</scope>
    <source>
        <strain evidence="5">NBRC 13475</strain>
    </source>
</reference>
<dbReference type="InterPro" id="IPR037143">
    <property type="entry name" value="4-PPantetheinyl_Trfase_dom_sf"/>
</dbReference>